<proteinExistence type="predicted"/>
<dbReference type="RefSeq" id="WP_201948616.1">
    <property type="nucleotide sequence ID" value="NZ_JAERRJ010000006.1"/>
</dbReference>
<dbReference type="InterPro" id="IPR011009">
    <property type="entry name" value="Kinase-like_dom_sf"/>
</dbReference>
<comment type="caution">
    <text evidence="3">The sequence shown here is derived from an EMBL/GenBank/DDBJ whole genome shotgun (WGS) entry which is preliminary data.</text>
</comment>
<reference evidence="3 4" key="1">
    <citation type="submission" date="2021-01" db="EMBL/GenBank/DDBJ databases">
        <title>WGS of actinomycetes isolated from Thailand.</title>
        <authorList>
            <person name="Thawai C."/>
        </authorList>
    </citation>
    <scope>NUCLEOTIDE SEQUENCE [LARGE SCALE GENOMIC DNA]</scope>
    <source>
        <strain evidence="3 4">LPG 2</strain>
    </source>
</reference>
<evidence type="ECO:0000259" key="2">
    <source>
        <dbReference type="Pfam" id="PF01636"/>
    </source>
</evidence>
<feature type="domain" description="Aminoglycoside phosphotransferase" evidence="2">
    <location>
        <begin position="102"/>
        <end position="301"/>
    </location>
</feature>
<evidence type="ECO:0000313" key="4">
    <source>
        <dbReference type="Proteomes" id="UP000602198"/>
    </source>
</evidence>
<sequence>MSEDRIDHATTPRDPGLPDRATIDALIAAVLPPHPTGGIGAPLLLSRRPDGPVARLGPFVAKAHAADSDIASLRTRLRLAAHPMLGEILLPPAGFGSDWAVLRSGRLITFWPYGTPLDPADHEVVPWGRAAALLARLHRIPLTHSANGTALVSSHAGRERTAAAQDHSRADEPIPAVGRPDRVERAVDRLRAANGAANPRAAEVVQRAHAALPPLDFGRPVAHGERPSVLVHGDFHLGQLVWTDAPGGEGLRLIDVDDLGVGDPVWDLARLAGFFAAGILDSTVWERFLGAYRLAGGIAVPERDEWSVLDAPAQAMVVHAAALGVAKAGLEGRELDEWDVALVDSCRRMTTPVS</sequence>
<feature type="compositionally biased region" description="Basic and acidic residues" evidence="1">
    <location>
        <begin position="156"/>
        <end position="172"/>
    </location>
</feature>
<dbReference type="Proteomes" id="UP000602198">
    <property type="component" value="Unassembled WGS sequence"/>
</dbReference>
<gene>
    <name evidence="3" type="ORF">JK358_16665</name>
</gene>
<dbReference type="InterPro" id="IPR002575">
    <property type="entry name" value="Aminoglycoside_PTrfase"/>
</dbReference>
<accession>A0ABS1M5W1</accession>
<dbReference type="Pfam" id="PF01636">
    <property type="entry name" value="APH"/>
    <property type="match status" value="1"/>
</dbReference>
<dbReference type="Gene3D" id="3.90.1200.10">
    <property type="match status" value="1"/>
</dbReference>
<protein>
    <submittedName>
        <fullName evidence="3">Aminoglycoside phosphotransferase family protein</fullName>
    </submittedName>
</protein>
<name>A0ABS1M5W1_9NOCA</name>
<keyword evidence="4" id="KW-1185">Reference proteome</keyword>
<dbReference type="EMBL" id="JAERRJ010000006">
    <property type="protein sequence ID" value="MBL1076032.1"/>
    <property type="molecule type" value="Genomic_DNA"/>
</dbReference>
<evidence type="ECO:0000256" key="1">
    <source>
        <dbReference type="SAM" id="MobiDB-lite"/>
    </source>
</evidence>
<organism evidence="3 4">
    <name type="scientific">Nocardia acididurans</name>
    <dbReference type="NCBI Taxonomy" id="2802282"/>
    <lineage>
        <taxon>Bacteria</taxon>
        <taxon>Bacillati</taxon>
        <taxon>Actinomycetota</taxon>
        <taxon>Actinomycetes</taxon>
        <taxon>Mycobacteriales</taxon>
        <taxon>Nocardiaceae</taxon>
        <taxon>Nocardia</taxon>
    </lineage>
</organism>
<evidence type="ECO:0000313" key="3">
    <source>
        <dbReference type="EMBL" id="MBL1076032.1"/>
    </source>
</evidence>
<feature type="region of interest" description="Disordered" evidence="1">
    <location>
        <begin position="151"/>
        <end position="176"/>
    </location>
</feature>
<dbReference type="SUPFAM" id="SSF56112">
    <property type="entry name" value="Protein kinase-like (PK-like)"/>
    <property type="match status" value="1"/>
</dbReference>